<dbReference type="SUPFAM" id="SSF55826">
    <property type="entry name" value="YbaK/ProRS associated domain"/>
    <property type="match status" value="1"/>
</dbReference>
<keyword evidence="3" id="KW-1185">Reference proteome</keyword>
<evidence type="ECO:0000313" key="2">
    <source>
        <dbReference type="EMBL" id="SHD75788.1"/>
    </source>
</evidence>
<dbReference type="CDD" id="cd04333">
    <property type="entry name" value="ProX_deacylase"/>
    <property type="match status" value="1"/>
</dbReference>
<organism evidence="2 3">
    <name type="scientific">[Clostridium] ultunense Esp</name>
    <dbReference type="NCBI Taxonomy" id="1288971"/>
    <lineage>
        <taxon>Bacteria</taxon>
        <taxon>Bacillati</taxon>
        <taxon>Bacillota</taxon>
        <taxon>Tissierellia</taxon>
        <taxon>Tissierellales</taxon>
        <taxon>Tepidimicrobiaceae</taxon>
        <taxon>Schnuerera</taxon>
    </lineage>
</organism>
<dbReference type="Pfam" id="PF04073">
    <property type="entry name" value="tRNA_edit"/>
    <property type="match status" value="1"/>
</dbReference>
<dbReference type="Proteomes" id="UP000245423">
    <property type="component" value="Chromosome 1"/>
</dbReference>
<feature type="domain" description="YbaK/aminoacyl-tRNA synthetase-associated" evidence="1">
    <location>
        <begin position="25"/>
        <end position="136"/>
    </location>
</feature>
<dbReference type="Gene3D" id="3.90.960.10">
    <property type="entry name" value="YbaK/aminoacyl-tRNA synthetase-associated domain"/>
    <property type="match status" value="1"/>
</dbReference>
<dbReference type="InterPro" id="IPR007214">
    <property type="entry name" value="YbaK/aa-tRNA-synth-assoc-dom"/>
</dbReference>
<dbReference type="RefSeq" id="WP_005582337.1">
    <property type="nucleotide sequence ID" value="NZ_LT669839.1"/>
</dbReference>
<dbReference type="HOGENOM" id="CLU_094875_0_3_9"/>
<name>M1Z411_9FIRM</name>
<dbReference type="EMBL" id="LT669839">
    <property type="protein sequence ID" value="SHD75788.1"/>
    <property type="molecule type" value="Genomic_DNA"/>
</dbReference>
<proteinExistence type="predicted"/>
<dbReference type="OrthoDB" id="9798760at2"/>
<dbReference type="GO" id="GO:0002161">
    <property type="term" value="F:aminoacyl-tRNA deacylase activity"/>
    <property type="evidence" value="ECO:0007669"/>
    <property type="project" value="InterPro"/>
</dbReference>
<reference evidence="2 3" key="1">
    <citation type="submission" date="2016-11" db="EMBL/GenBank/DDBJ databases">
        <authorList>
            <person name="Manzoor S."/>
        </authorList>
    </citation>
    <scope>NUCLEOTIDE SEQUENCE [LARGE SCALE GENOMIC DNA]</scope>
    <source>
        <strain evidence="2">Clostridium ultunense strain Esp</strain>
    </source>
</reference>
<dbReference type="PANTHER" id="PTHR30411:SF1">
    <property type="entry name" value="CYTOPLASMIC PROTEIN"/>
    <property type="match status" value="1"/>
</dbReference>
<sequence>MTVESVKKYIEEADLDLEIIEVDTSTATVELAAEALGVQPAQIAKTMALRLKDRDILIVAKGDVKIDNKKFRKYFKEKARFIRAEELEEATGHPVGGVCPFGLSKPLGIYLDISLKEFDYVYPAAGGANTCVKIGVGYLEEITKGTWVDVCKG</sequence>
<dbReference type="PANTHER" id="PTHR30411">
    <property type="entry name" value="CYTOPLASMIC PROTEIN"/>
    <property type="match status" value="1"/>
</dbReference>
<accession>M1Z411</accession>
<evidence type="ECO:0000313" key="3">
    <source>
        <dbReference type="Proteomes" id="UP000245423"/>
    </source>
</evidence>
<dbReference type="AlphaFoldDB" id="M1Z411"/>
<evidence type="ECO:0000259" key="1">
    <source>
        <dbReference type="Pfam" id="PF04073"/>
    </source>
</evidence>
<gene>
    <name evidence="2" type="ORF">CUESP1_0398</name>
</gene>
<protein>
    <recommendedName>
        <fullName evidence="1">YbaK/aminoacyl-tRNA synthetase-associated domain-containing protein</fullName>
    </recommendedName>
</protein>
<dbReference type="InterPro" id="IPR036754">
    <property type="entry name" value="YbaK/aa-tRNA-synt-asso_dom_sf"/>
</dbReference>